<sequence length="242" mass="25924">MVWTQAVESRPFAAGRLVCFPHAGGSPYFYRSWGKALADVEVHTVCYPGRADRISDAPATDLKLMARHIAEELRPLPDGRPTAFFGHSMGAFVAHEVARLWRADGAGLSHFFASAARAPHTAHGTPERAAAVDDAAVLRTLAQLGGTDADLLDNPVFLELVMPYVGADFRMVAGYAGEPGAVLDCPVTVLLGDTDTRVSVEEAAAWRESTSGPFTMRTLSGGHFYLADEPPFGIIEEALRAS</sequence>
<dbReference type="Gene3D" id="3.40.50.1820">
    <property type="entry name" value="alpha/beta hydrolase"/>
    <property type="match status" value="1"/>
</dbReference>
<reference evidence="4" key="1">
    <citation type="journal article" date="2019" name="Int. J. Syst. Evol. Microbiol.">
        <title>The Global Catalogue of Microorganisms (GCM) 10K type strain sequencing project: providing services to taxonomists for standard genome sequencing and annotation.</title>
        <authorList>
            <consortium name="The Broad Institute Genomics Platform"/>
            <consortium name="The Broad Institute Genome Sequencing Center for Infectious Disease"/>
            <person name="Wu L."/>
            <person name="Ma J."/>
        </authorList>
    </citation>
    <scope>NUCLEOTIDE SEQUENCE [LARGE SCALE GENOMIC DNA]</scope>
    <source>
        <strain evidence="4">CGMCC 4.7349</strain>
    </source>
</reference>
<evidence type="ECO:0000256" key="1">
    <source>
        <dbReference type="ARBA" id="ARBA00007169"/>
    </source>
</evidence>
<comment type="caution">
    <text evidence="3">The sequence shown here is derived from an EMBL/GenBank/DDBJ whole genome shotgun (WGS) entry which is preliminary data.</text>
</comment>
<organism evidence="3 4">
    <name type="scientific">Streptomyces lasiicapitis</name>
    <dbReference type="NCBI Taxonomy" id="1923961"/>
    <lineage>
        <taxon>Bacteria</taxon>
        <taxon>Bacillati</taxon>
        <taxon>Actinomycetota</taxon>
        <taxon>Actinomycetes</taxon>
        <taxon>Kitasatosporales</taxon>
        <taxon>Streptomycetaceae</taxon>
        <taxon>Streptomyces</taxon>
    </lineage>
</organism>
<keyword evidence="4" id="KW-1185">Reference proteome</keyword>
<dbReference type="Pfam" id="PF00975">
    <property type="entry name" value="Thioesterase"/>
    <property type="match status" value="1"/>
</dbReference>
<gene>
    <name evidence="3" type="primary">rifR</name>
    <name evidence="3" type="ORF">GCM10012286_55870</name>
</gene>
<evidence type="ECO:0000313" key="4">
    <source>
        <dbReference type="Proteomes" id="UP000656881"/>
    </source>
</evidence>
<feature type="domain" description="Thioesterase" evidence="2">
    <location>
        <begin position="16"/>
        <end position="228"/>
    </location>
</feature>
<name>A0ABQ2MHN5_9ACTN</name>
<protein>
    <submittedName>
        <fullName evidence="3">Oleoyl-ACP hydrolase</fullName>
    </submittedName>
</protein>
<dbReference type="PANTHER" id="PTHR11487:SF0">
    <property type="entry name" value="S-ACYL FATTY ACID SYNTHASE THIOESTERASE, MEDIUM CHAIN"/>
    <property type="match status" value="1"/>
</dbReference>
<dbReference type="Proteomes" id="UP000656881">
    <property type="component" value="Unassembled WGS sequence"/>
</dbReference>
<dbReference type="SUPFAM" id="SSF53474">
    <property type="entry name" value="alpha/beta-Hydrolases"/>
    <property type="match status" value="1"/>
</dbReference>
<evidence type="ECO:0000259" key="2">
    <source>
        <dbReference type="Pfam" id="PF00975"/>
    </source>
</evidence>
<dbReference type="InterPro" id="IPR029058">
    <property type="entry name" value="AB_hydrolase_fold"/>
</dbReference>
<dbReference type="EMBL" id="BMNG01000013">
    <property type="protein sequence ID" value="GGO51963.1"/>
    <property type="molecule type" value="Genomic_DNA"/>
</dbReference>
<dbReference type="PANTHER" id="PTHR11487">
    <property type="entry name" value="THIOESTERASE"/>
    <property type="match status" value="1"/>
</dbReference>
<evidence type="ECO:0000313" key="3">
    <source>
        <dbReference type="EMBL" id="GGO51963.1"/>
    </source>
</evidence>
<dbReference type="InterPro" id="IPR012223">
    <property type="entry name" value="TEII"/>
</dbReference>
<dbReference type="RefSeq" id="WP_164324717.1">
    <property type="nucleotide sequence ID" value="NZ_BMNG01000013.1"/>
</dbReference>
<proteinExistence type="inferred from homology"/>
<comment type="similarity">
    <text evidence="1">Belongs to the thioesterase family.</text>
</comment>
<dbReference type="GO" id="GO:0016787">
    <property type="term" value="F:hydrolase activity"/>
    <property type="evidence" value="ECO:0007669"/>
    <property type="project" value="UniProtKB-KW"/>
</dbReference>
<keyword evidence="3" id="KW-0378">Hydrolase</keyword>
<dbReference type="InterPro" id="IPR001031">
    <property type="entry name" value="Thioesterase"/>
</dbReference>
<accession>A0ABQ2MHN5</accession>